<dbReference type="Proteomes" id="UP000027586">
    <property type="component" value="Unassembled WGS sequence"/>
</dbReference>
<feature type="domain" description="Ribosome-assembly protein 3 C-terminal" evidence="2">
    <location>
        <begin position="125"/>
        <end position="170"/>
    </location>
</feature>
<reference evidence="3" key="1">
    <citation type="submission" date="2013-08" db="EMBL/GenBank/DDBJ databases">
        <title>Gene expansion shapes genome architecture in the human pathogen Lichtheimia corymbifera: an evolutionary genomics analysis in the ancient terrestrial Mucorales (Mucoromycotina).</title>
        <authorList>
            <person name="Schwartze V.U."/>
            <person name="Winter S."/>
            <person name="Shelest E."/>
            <person name="Marcet-Houben M."/>
            <person name="Horn F."/>
            <person name="Wehner S."/>
            <person name="Hoffmann K."/>
            <person name="Riege K."/>
            <person name="Sammeth M."/>
            <person name="Nowrousian M."/>
            <person name="Valiante V."/>
            <person name="Linde J."/>
            <person name="Jacobsen I.D."/>
            <person name="Marz M."/>
            <person name="Brakhage A.A."/>
            <person name="Gabaldon T."/>
            <person name="Bocker S."/>
            <person name="Voigt K."/>
        </authorList>
    </citation>
    <scope>NUCLEOTIDE SEQUENCE [LARGE SCALE GENOMIC DNA]</scope>
    <source>
        <strain evidence="3">FSU 9682</strain>
    </source>
</reference>
<feature type="compositionally biased region" description="Basic and acidic residues" evidence="1">
    <location>
        <begin position="364"/>
        <end position="389"/>
    </location>
</feature>
<proteinExistence type="predicted"/>
<dbReference type="Pfam" id="PF10217">
    <property type="entry name" value="DUF2039"/>
    <property type="match status" value="1"/>
</dbReference>
<dbReference type="AlphaFoldDB" id="A0A068RF91"/>
<evidence type="ECO:0000313" key="3">
    <source>
        <dbReference type="EMBL" id="CDH48624.1"/>
    </source>
</evidence>
<gene>
    <name evidence="3" type="ORF">LCOR_00400.1</name>
</gene>
<feature type="region of interest" description="Disordered" evidence="1">
    <location>
        <begin position="186"/>
        <end position="212"/>
    </location>
</feature>
<evidence type="ECO:0000313" key="4">
    <source>
        <dbReference type="Proteomes" id="UP000027586"/>
    </source>
</evidence>
<feature type="compositionally biased region" description="Basic and acidic residues" evidence="1">
    <location>
        <begin position="186"/>
        <end position="195"/>
    </location>
</feature>
<dbReference type="EMBL" id="CBTN010000001">
    <property type="protein sequence ID" value="CDH48624.1"/>
    <property type="molecule type" value="Genomic_DNA"/>
</dbReference>
<protein>
    <recommendedName>
        <fullName evidence="2">Ribosome-assembly protein 3 C-terminal domain-containing protein</fullName>
    </recommendedName>
</protein>
<evidence type="ECO:0000259" key="2">
    <source>
        <dbReference type="Pfam" id="PF14615"/>
    </source>
</evidence>
<organism evidence="3 4">
    <name type="scientific">Lichtheimia corymbifera JMRC:FSU:9682</name>
    <dbReference type="NCBI Taxonomy" id="1263082"/>
    <lineage>
        <taxon>Eukaryota</taxon>
        <taxon>Fungi</taxon>
        <taxon>Fungi incertae sedis</taxon>
        <taxon>Mucoromycota</taxon>
        <taxon>Mucoromycotina</taxon>
        <taxon>Mucoromycetes</taxon>
        <taxon>Mucorales</taxon>
        <taxon>Lichtheimiaceae</taxon>
        <taxon>Lichtheimia</taxon>
    </lineage>
</organism>
<accession>A0A068RF91</accession>
<evidence type="ECO:0000256" key="1">
    <source>
        <dbReference type="SAM" id="MobiDB-lite"/>
    </source>
</evidence>
<feature type="compositionally biased region" description="Basic residues" evidence="1">
    <location>
        <begin position="1"/>
        <end position="10"/>
    </location>
</feature>
<dbReference type="InterPro" id="IPR028217">
    <property type="entry name" value="Rsa3_C"/>
</dbReference>
<sequence length="389" mass="45186">MAKASRKRQQKNAPPHNNKKPKRVVEDDNDTQPDREIDDNQDHELEVEALLDDFEQQVKSSALEEAIREMKEGSASDSDSTDNEEDEENEAMGEDDRPADDGTMDVDNEERIPDTNQADDKPSTFRDRYMGKVTQAFSTDLDKIRQEPNFDASQLTLLIDSLEAGIDIFSDLEKEIVMRQYYEKKTSNRKGDNRKKGQAHQNTTAWKPNKNSKKTKEINALPVYGLCQRCTDVILWRKKYRKYKPLTTVKRCTNCQEKAIKEAYHVLCDNCARAKKVCAKCLESKEIVTDKSEIKTNKDMQREEQEQMRLLKKMPLRQQRSYLRKLERGDEVPELNEEDFEDSDFDFGSDFDSDFEDEDDENDDKEKKKTTTDTVDEKLSSKAEESLKL</sequence>
<dbReference type="OrthoDB" id="250548at2759"/>
<feature type="compositionally biased region" description="Acidic residues" evidence="1">
    <location>
        <begin position="332"/>
        <end position="363"/>
    </location>
</feature>
<dbReference type="Pfam" id="PF14615">
    <property type="entry name" value="Rsa3"/>
    <property type="match status" value="1"/>
</dbReference>
<feature type="compositionally biased region" description="Acidic residues" evidence="1">
    <location>
        <begin position="79"/>
        <end position="93"/>
    </location>
</feature>
<feature type="region of interest" description="Disordered" evidence="1">
    <location>
        <begin position="325"/>
        <end position="389"/>
    </location>
</feature>
<comment type="caution">
    <text evidence="3">The sequence shown here is derived from an EMBL/GenBank/DDBJ whole genome shotgun (WGS) entry which is preliminary data.</text>
</comment>
<feature type="compositionally biased region" description="Basic and acidic residues" evidence="1">
    <location>
        <begin position="109"/>
        <end position="128"/>
    </location>
</feature>
<name>A0A068RF91_9FUNG</name>
<dbReference type="STRING" id="1263082.A0A068RF91"/>
<dbReference type="InterPro" id="IPR019351">
    <property type="entry name" value="DUF2039"/>
</dbReference>
<feature type="region of interest" description="Disordered" evidence="1">
    <location>
        <begin position="1"/>
        <end position="128"/>
    </location>
</feature>
<feature type="compositionally biased region" description="Basic and acidic residues" evidence="1">
    <location>
        <begin position="32"/>
        <end position="46"/>
    </location>
</feature>
<dbReference type="PANTHER" id="PTHR22876:SF5">
    <property type="entry name" value="CHROMOSOME 9 OPEN READING FRAME 85"/>
    <property type="match status" value="1"/>
</dbReference>
<dbReference type="PANTHER" id="PTHR22876">
    <property type="entry name" value="ZGC:101016"/>
    <property type="match status" value="1"/>
</dbReference>
<keyword evidence="4" id="KW-1185">Reference proteome</keyword>
<dbReference type="VEuPathDB" id="FungiDB:LCOR_00400.1"/>
<feature type="compositionally biased region" description="Basic and acidic residues" evidence="1">
    <location>
        <begin position="65"/>
        <end position="74"/>
    </location>
</feature>